<gene>
    <name evidence="1" type="ORF">SCUD_LOCUS18904</name>
</gene>
<dbReference type="WBParaSite" id="SCUD_0001890801-mRNA-1">
    <property type="protein sequence ID" value="SCUD_0001890801-mRNA-1"/>
    <property type="gene ID" value="SCUD_0001890801"/>
</dbReference>
<evidence type="ECO:0000313" key="2">
    <source>
        <dbReference type="Proteomes" id="UP000279833"/>
    </source>
</evidence>
<accession>A0A183KV12</accession>
<name>A0A183KV12_9TREM</name>
<dbReference type="Proteomes" id="UP000279833">
    <property type="component" value="Unassembled WGS sequence"/>
</dbReference>
<sequence>MNYLEIYGLIFSTRAGESIYCSNVDNQYERPFLIFT</sequence>
<organism evidence="3">
    <name type="scientific">Schistosoma curassoni</name>
    <dbReference type="NCBI Taxonomy" id="6186"/>
    <lineage>
        <taxon>Eukaryota</taxon>
        <taxon>Metazoa</taxon>
        <taxon>Spiralia</taxon>
        <taxon>Lophotrochozoa</taxon>
        <taxon>Platyhelminthes</taxon>
        <taxon>Trematoda</taxon>
        <taxon>Digenea</taxon>
        <taxon>Strigeidida</taxon>
        <taxon>Schistosomatoidea</taxon>
        <taxon>Schistosomatidae</taxon>
        <taxon>Schistosoma</taxon>
    </lineage>
</organism>
<evidence type="ECO:0000313" key="1">
    <source>
        <dbReference type="EMBL" id="VDP67405.1"/>
    </source>
</evidence>
<reference evidence="3" key="1">
    <citation type="submission" date="2016-06" db="UniProtKB">
        <authorList>
            <consortium name="WormBaseParasite"/>
        </authorList>
    </citation>
    <scope>IDENTIFICATION</scope>
</reference>
<proteinExistence type="predicted"/>
<keyword evidence="2" id="KW-1185">Reference proteome</keyword>
<dbReference type="EMBL" id="UZAK01041702">
    <property type="protein sequence ID" value="VDP67405.1"/>
    <property type="molecule type" value="Genomic_DNA"/>
</dbReference>
<evidence type="ECO:0000313" key="3">
    <source>
        <dbReference type="WBParaSite" id="SCUD_0001890801-mRNA-1"/>
    </source>
</evidence>
<protein>
    <submittedName>
        <fullName evidence="3">Ycf15</fullName>
    </submittedName>
</protein>
<dbReference type="AlphaFoldDB" id="A0A183KV12"/>
<reference evidence="1 2" key="2">
    <citation type="submission" date="2018-11" db="EMBL/GenBank/DDBJ databases">
        <authorList>
            <consortium name="Pathogen Informatics"/>
        </authorList>
    </citation>
    <scope>NUCLEOTIDE SEQUENCE [LARGE SCALE GENOMIC DNA]</scope>
    <source>
        <strain evidence="1">Dakar</strain>
        <strain evidence="2">Dakar, Senegal</strain>
    </source>
</reference>